<comment type="caution">
    <text evidence="1">The sequence shown here is derived from an EMBL/GenBank/DDBJ whole genome shotgun (WGS) entry which is preliminary data.</text>
</comment>
<organism evidence="1 2">
    <name type="scientific">Myxococcus fulvus</name>
    <dbReference type="NCBI Taxonomy" id="33"/>
    <lineage>
        <taxon>Bacteria</taxon>
        <taxon>Pseudomonadati</taxon>
        <taxon>Myxococcota</taxon>
        <taxon>Myxococcia</taxon>
        <taxon>Myxococcales</taxon>
        <taxon>Cystobacterineae</taxon>
        <taxon>Myxococcaceae</taxon>
        <taxon>Myxococcus</taxon>
    </lineage>
</organism>
<accession>A0A511TAG9</accession>
<sequence>MPRGPMLCRIADREVPRTWLYFREFDYGRGHPTLPIVEYEISVSAETFVASVASSYEDYAQDDKAHGAPEDAEDILRLRALGWPPLTELLERHAQVLETFISRHIGYDVLHCLFPPGSGASPRYLIDSVERARIAAQVITLSGRAIAIPREPAPTS</sequence>
<evidence type="ECO:0000313" key="2">
    <source>
        <dbReference type="Proteomes" id="UP000321514"/>
    </source>
</evidence>
<reference evidence="1 2" key="1">
    <citation type="submission" date="2019-07" db="EMBL/GenBank/DDBJ databases">
        <title>Whole genome shotgun sequence of Myxococcus fulvus NBRC 100333.</title>
        <authorList>
            <person name="Hosoyama A."/>
            <person name="Uohara A."/>
            <person name="Ohji S."/>
            <person name="Ichikawa N."/>
        </authorList>
    </citation>
    <scope>NUCLEOTIDE SEQUENCE [LARGE SCALE GENOMIC DNA]</scope>
    <source>
        <strain evidence="1 2">NBRC 100333</strain>
    </source>
</reference>
<evidence type="ECO:0000313" key="1">
    <source>
        <dbReference type="EMBL" id="GEN11077.1"/>
    </source>
</evidence>
<protein>
    <submittedName>
        <fullName evidence="1">Uncharacterized protein</fullName>
    </submittedName>
</protein>
<gene>
    <name evidence="1" type="ORF">MFU01_61140</name>
</gene>
<proteinExistence type="predicted"/>
<dbReference type="EMBL" id="BJXR01000043">
    <property type="protein sequence ID" value="GEN11077.1"/>
    <property type="molecule type" value="Genomic_DNA"/>
</dbReference>
<dbReference type="Proteomes" id="UP000321514">
    <property type="component" value="Unassembled WGS sequence"/>
</dbReference>
<dbReference type="AlphaFoldDB" id="A0A511TAG9"/>
<name>A0A511TAG9_MYXFU</name>